<dbReference type="InterPro" id="IPR053926">
    <property type="entry name" value="RecX_HTH_1st"/>
</dbReference>
<proteinExistence type="inferred from homology"/>
<evidence type="ECO:0000256" key="1">
    <source>
        <dbReference type="ARBA" id="ARBA00004496"/>
    </source>
</evidence>
<evidence type="ECO:0000313" key="8">
    <source>
        <dbReference type="Proteomes" id="UP000009284"/>
    </source>
</evidence>
<comment type="subcellular location">
    <subcellularLocation>
        <location evidence="1">Cytoplasm</location>
    </subcellularLocation>
</comment>
<keyword evidence="4" id="KW-0963">Cytoplasm</keyword>
<dbReference type="InterPro" id="IPR053925">
    <property type="entry name" value="RecX_HTH_3rd"/>
</dbReference>
<dbReference type="GO" id="GO:0006282">
    <property type="term" value="P:regulation of DNA repair"/>
    <property type="evidence" value="ECO:0007669"/>
    <property type="project" value="InterPro"/>
</dbReference>
<evidence type="ECO:0000313" key="7">
    <source>
        <dbReference type="EMBL" id="AEP36600.1"/>
    </source>
</evidence>
<feature type="domain" description="RecX third three-helical" evidence="5">
    <location>
        <begin position="96"/>
        <end position="141"/>
    </location>
</feature>
<dbReference type="OrthoDB" id="5295441at2"/>
<accession>G4QB59</accession>
<sequence length="142" mass="16951">MEVNLKHKAIALLSRREHSSYELAQKLSRYTQDLNLINETIAFLKEKDLQSDLRFLEYFVHSHSKKWGINKILLSLKEHRLDDSVLSKIHEFIQTDESELAREIWENKFHGIKPSDLKQKAKQYRFMISRGFKPDIIRKIID</sequence>
<dbReference type="EMBL" id="CP003059">
    <property type="protein sequence ID" value="AEP36600.1"/>
    <property type="molecule type" value="Genomic_DNA"/>
</dbReference>
<dbReference type="GO" id="GO:0005737">
    <property type="term" value="C:cytoplasm"/>
    <property type="evidence" value="ECO:0007669"/>
    <property type="project" value="UniProtKB-SubCell"/>
</dbReference>
<gene>
    <name evidence="7" type="ordered locus">TASI_0831</name>
</gene>
<dbReference type="RefSeq" id="WP_014111496.1">
    <property type="nucleotide sequence ID" value="NC_016043.1"/>
</dbReference>
<evidence type="ECO:0000259" key="6">
    <source>
        <dbReference type="Pfam" id="PF21982"/>
    </source>
</evidence>
<dbReference type="AlphaFoldDB" id="G4QB59"/>
<dbReference type="InterPro" id="IPR036388">
    <property type="entry name" value="WH-like_DNA-bd_sf"/>
</dbReference>
<dbReference type="PANTHER" id="PTHR33602:SF1">
    <property type="entry name" value="REGULATORY PROTEIN RECX FAMILY PROTEIN"/>
    <property type="match status" value="1"/>
</dbReference>
<dbReference type="eggNOG" id="COG2137">
    <property type="taxonomic scope" value="Bacteria"/>
</dbReference>
<evidence type="ECO:0000256" key="4">
    <source>
        <dbReference type="ARBA" id="ARBA00022490"/>
    </source>
</evidence>
<feature type="domain" description="RecX first three-helical" evidence="6">
    <location>
        <begin position="6"/>
        <end position="44"/>
    </location>
</feature>
<dbReference type="Pfam" id="PF21982">
    <property type="entry name" value="RecX_HTH1"/>
    <property type="match status" value="1"/>
</dbReference>
<dbReference type="PANTHER" id="PTHR33602">
    <property type="entry name" value="REGULATORY PROTEIN RECX FAMILY PROTEIN"/>
    <property type="match status" value="1"/>
</dbReference>
<dbReference type="KEGG" id="tas:TASI_0831"/>
<protein>
    <recommendedName>
        <fullName evidence="3">Regulatory protein RecX</fullName>
    </recommendedName>
</protein>
<evidence type="ECO:0000256" key="2">
    <source>
        <dbReference type="ARBA" id="ARBA00009695"/>
    </source>
</evidence>
<organism evidence="7 8">
    <name type="scientific">Taylorella asinigenitalis (strain MCE3)</name>
    <dbReference type="NCBI Taxonomy" id="1008459"/>
    <lineage>
        <taxon>Bacteria</taxon>
        <taxon>Pseudomonadati</taxon>
        <taxon>Pseudomonadota</taxon>
        <taxon>Betaproteobacteria</taxon>
        <taxon>Burkholderiales</taxon>
        <taxon>Alcaligenaceae</taxon>
        <taxon>Taylorella</taxon>
    </lineage>
</organism>
<reference evidence="7 8" key="2">
    <citation type="journal article" date="2012" name="PLoS ONE">
        <title>Genomic characterization of the taylorella genus.</title>
        <authorList>
            <person name="Hebert L."/>
            <person name="Moumen B."/>
            <person name="Pons N."/>
            <person name="Duquesne F."/>
            <person name="Breuil M.F."/>
            <person name="Goux D."/>
            <person name="Batto J.M."/>
            <person name="Laugier C."/>
            <person name="Renault P."/>
            <person name="Petry S."/>
        </authorList>
    </citation>
    <scope>NUCLEOTIDE SEQUENCE [LARGE SCALE GENOMIC DNA]</scope>
    <source>
        <strain evidence="7 8">MCE3</strain>
    </source>
</reference>
<dbReference type="Gene3D" id="1.10.10.10">
    <property type="entry name" value="Winged helix-like DNA-binding domain superfamily/Winged helix DNA-binding domain"/>
    <property type="match status" value="2"/>
</dbReference>
<evidence type="ECO:0000259" key="5">
    <source>
        <dbReference type="Pfam" id="PF21981"/>
    </source>
</evidence>
<dbReference type="HOGENOM" id="CLU_066607_3_1_4"/>
<evidence type="ECO:0000256" key="3">
    <source>
        <dbReference type="ARBA" id="ARBA00018111"/>
    </source>
</evidence>
<name>G4QB59_TAYAM</name>
<dbReference type="Pfam" id="PF21981">
    <property type="entry name" value="RecX_HTH3"/>
    <property type="match status" value="1"/>
</dbReference>
<reference key="1">
    <citation type="submission" date="2011-09" db="EMBL/GenBank/DDBJ databases">
        <title>Genomic characterization of the Taylorella genus.</title>
        <authorList>
            <person name="Hebert L."/>
            <person name="Moumen B."/>
            <person name="Pons N."/>
            <person name="Duquesne F."/>
            <person name="Breuil M.-F."/>
            <person name="Goux D."/>
            <person name="Batto J.-M."/>
            <person name="Renault P."/>
            <person name="Laugier C."/>
            <person name="Petry S."/>
        </authorList>
    </citation>
    <scope>NUCLEOTIDE SEQUENCE</scope>
    <source>
        <strain>MCE3</strain>
    </source>
</reference>
<comment type="similarity">
    <text evidence="2">Belongs to the RecX family.</text>
</comment>
<dbReference type="Proteomes" id="UP000009284">
    <property type="component" value="Chromosome"/>
</dbReference>
<dbReference type="InterPro" id="IPR003783">
    <property type="entry name" value="Regulatory_RecX"/>
</dbReference>
<dbReference type="STRING" id="1008459.TASI_0831"/>
<keyword evidence="8" id="KW-1185">Reference proteome</keyword>